<evidence type="ECO:0000259" key="5">
    <source>
        <dbReference type="Pfam" id="PF00700"/>
    </source>
</evidence>
<dbReference type="RefSeq" id="WP_143125291.1">
    <property type="nucleotide sequence ID" value="NZ_VJMG01000027.1"/>
</dbReference>
<evidence type="ECO:0000313" key="7">
    <source>
        <dbReference type="Proteomes" id="UP000316801"/>
    </source>
</evidence>
<dbReference type="InterPro" id="IPR001029">
    <property type="entry name" value="Flagellin_N"/>
</dbReference>
<feature type="domain" description="Flagellin N-terminal" evidence="4">
    <location>
        <begin position="4"/>
        <end position="135"/>
    </location>
</feature>
<dbReference type="EMBL" id="VJMG01000027">
    <property type="protein sequence ID" value="TRL38905.1"/>
    <property type="molecule type" value="Genomic_DNA"/>
</dbReference>
<keyword evidence="6" id="KW-0969">Cilium</keyword>
<dbReference type="Pfam" id="PF00700">
    <property type="entry name" value="Flagellin_C"/>
    <property type="match status" value="1"/>
</dbReference>
<dbReference type="GO" id="GO:0005198">
    <property type="term" value="F:structural molecule activity"/>
    <property type="evidence" value="ECO:0007669"/>
    <property type="project" value="UniProtKB-UniRule"/>
</dbReference>
<dbReference type="SUPFAM" id="SSF64518">
    <property type="entry name" value="Phase 1 flagellin"/>
    <property type="match status" value="1"/>
</dbReference>
<comment type="subcellular location">
    <subcellularLocation>
        <location evidence="3">Secreted</location>
    </subcellularLocation>
    <subcellularLocation>
        <location evidence="3">Bacterial flagellum</location>
    </subcellularLocation>
</comment>
<protein>
    <recommendedName>
        <fullName evidence="3">Flagellin</fullName>
    </recommendedName>
</protein>
<organism evidence="6 7">
    <name type="scientific">Rhizobium straminoryzae</name>
    <dbReference type="NCBI Taxonomy" id="1387186"/>
    <lineage>
        <taxon>Bacteria</taxon>
        <taxon>Pseudomonadati</taxon>
        <taxon>Pseudomonadota</taxon>
        <taxon>Alphaproteobacteria</taxon>
        <taxon>Hyphomicrobiales</taxon>
        <taxon>Rhizobiaceae</taxon>
        <taxon>Rhizobium/Agrobacterium group</taxon>
        <taxon>Rhizobium</taxon>
    </lineage>
</organism>
<dbReference type="Proteomes" id="UP000316801">
    <property type="component" value="Unassembled WGS sequence"/>
</dbReference>
<dbReference type="AlphaFoldDB" id="A0A549TAK9"/>
<keyword evidence="6" id="KW-0966">Cell projection</keyword>
<reference evidence="6 7" key="1">
    <citation type="submission" date="2019-07" db="EMBL/GenBank/DDBJ databases">
        <title>Ln-dependent methylotrophs.</title>
        <authorList>
            <person name="Tani A."/>
        </authorList>
    </citation>
    <scope>NUCLEOTIDE SEQUENCE [LARGE SCALE GENOMIC DNA]</scope>
    <source>
        <strain evidence="6 7">SM12</strain>
    </source>
</reference>
<name>A0A549TAK9_9HYPH</name>
<comment type="function">
    <text evidence="3">Flagellin is the subunit protein which polymerizes to form the filaments of bacterial flagella.</text>
</comment>
<comment type="similarity">
    <text evidence="1 3">Belongs to the bacterial flagellin family.</text>
</comment>
<dbReference type="InterPro" id="IPR046358">
    <property type="entry name" value="Flagellin_C"/>
</dbReference>
<keyword evidence="7" id="KW-1185">Reference proteome</keyword>
<evidence type="ECO:0000256" key="2">
    <source>
        <dbReference type="ARBA" id="ARBA00023143"/>
    </source>
</evidence>
<evidence type="ECO:0000259" key="4">
    <source>
        <dbReference type="Pfam" id="PF00669"/>
    </source>
</evidence>
<dbReference type="GO" id="GO:0005576">
    <property type="term" value="C:extracellular region"/>
    <property type="evidence" value="ECO:0007669"/>
    <property type="project" value="UniProtKB-SubCell"/>
</dbReference>
<accession>A0A549TAK9</accession>
<dbReference type="Pfam" id="PF00669">
    <property type="entry name" value="Flagellin_N"/>
    <property type="match status" value="1"/>
</dbReference>
<keyword evidence="3" id="KW-0964">Secreted</keyword>
<comment type="caution">
    <text evidence="6">The sequence shown here is derived from an EMBL/GenBank/DDBJ whole genome shotgun (WGS) entry which is preliminary data.</text>
</comment>
<gene>
    <name evidence="6" type="ORF">FNA46_11240</name>
</gene>
<sequence length="324" mass="34573">MTSIITNTGAMVALKTLRDVTTHLEVTQERMASGLRVGQSSQNAAYWSIATTMRSDDKALSAVQDAMNLGAATADTAYAGLDSSIDVVDEIKSKLIAARQPGVDKEKVNKEITQLKQQLVSITDAASFNGVNWLKISDGSDTTAKVAASFYRNIDRSVFMETITLDLVSSDGTVTALVDNRSTSTNGGAGIFTSTQFATNVGAANNYVLIANQSNTSASAIEIGIGKNTTDSQLDDMISVVDDMLQMMADAGANIGSVQSRVDLQLDYVSKLRDWMKGGISTLVDADMDEEATRLKALTTQQQLATQALSIANNSQQNILSLFR</sequence>
<dbReference type="InterPro" id="IPR001492">
    <property type="entry name" value="Flagellin"/>
</dbReference>
<dbReference type="PANTHER" id="PTHR42792">
    <property type="entry name" value="FLAGELLIN"/>
    <property type="match status" value="1"/>
</dbReference>
<evidence type="ECO:0000256" key="3">
    <source>
        <dbReference type="RuleBase" id="RU362073"/>
    </source>
</evidence>
<evidence type="ECO:0000256" key="1">
    <source>
        <dbReference type="ARBA" id="ARBA00005709"/>
    </source>
</evidence>
<feature type="domain" description="Flagellin C-terminal" evidence="5">
    <location>
        <begin position="238"/>
        <end position="323"/>
    </location>
</feature>
<dbReference type="Gene3D" id="1.20.1330.10">
    <property type="entry name" value="f41 fragment of flagellin, N-terminal domain"/>
    <property type="match status" value="1"/>
</dbReference>
<keyword evidence="2 3" id="KW-0975">Bacterial flagellum</keyword>
<dbReference type="GO" id="GO:0009288">
    <property type="term" value="C:bacterial-type flagellum"/>
    <property type="evidence" value="ECO:0007669"/>
    <property type="project" value="UniProtKB-SubCell"/>
</dbReference>
<evidence type="ECO:0000313" key="6">
    <source>
        <dbReference type="EMBL" id="TRL38905.1"/>
    </source>
</evidence>
<proteinExistence type="inferred from homology"/>
<dbReference type="PANTHER" id="PTHR42792:SF2">
    <property type="entry name" value="FLAGELLIN"/>
    <property type="match status" value="1"/>
</dbReference>
<keyword evidence="6" id="KW-0282">Flagellum</keyword>